<feature type="domain" description="Enoyl reductase (ER)" evidence="5">
    <location>
        <begin position="18"/>
        <end position="355"/>
    </location>
</feature>
<accession>A0AA41FH36</accession>
<sequence length="357" mass="39357">MGKGVKKMEKNRVSVIEGPGKACVEDAPMPEIRPSEVLLQNKVCALCTSDYQLWMGKRDNVPYHVAFGHENAGIVAKVGSEVKHIKEGDRVAVGVLGCGVCEDCKKGLNLKRCTHVVSSHIAGNADGYHGPHGASLYKAVEERKLFKVRDDVPLCHAAFLEPVATVVEGIERLRLSPGENVLVIGAGTMGNLNAQVAARYGASVIISEVSDKKLETLKQMGFRSLINPSRENMKERLEEILKGDALDAIIVSVGAANVYKQVFEIAPKCCRILLFAANYPEPDWGISITPNMVHYNLWELIGTYTASLPAFQKAMDFINKKELQLELLIEEEYSMEQVQEAFEAASRPDQYRVMLNL</sequence>
<keyword evidence="1 4" id="KW-0479">Metal-binding</keyword>
<evidence type="ECO:0000313" key="7">
    <source>
        <dbReference type="Proteomes" id="UP000708338"/>
    </source>
</evidence>
<keyword evidence="3" id="KW-0560">Oxidoreductase</keyword>
<evidence type="ECO:0000259" key="5">
    <source>
        <dbReference type="SMART" id="SM00829"/>
    </source>
</evidence>
<dbReference type="GO" id="GO:0008270">
    <property type="term" value="F:zinc ion binding"/>
    <property type="evidence" value="ECO:0007669"/>
    <property type="project" value="InterPro"/>
</dbReference>
<dbReference type="Pfam" id="PF08240">
    <property type="entry name" value="ADH_N"/>
    <property type="match status" value="1"/>
</dbReference>
<dbReference type="PROSITE" id="PS00059">
    <property type="entry name" value="ADH_ZINC"/>
    <property type="match status" value="1"/>
</dbReference>
<evidence type="ECO:0000256" key="3">
    <source>
        <dbReference type="ARBA" id="ARBA00023002"/>
    </source>
</evidence>
<evidence type="ECO:0000256" key="2">
    <source>
        <dbReference type="ARBA" id="ARBA00022833"/>
    </source>
</evidence>
<dbReference type="SMART" id="SM00829">
    <property type="entry name" value="PKS_ER"/>
    <property type="match status" value="1"/>
</dbReference>
<proteinExistence type="inferred from homology"/>
<dbReference type="AlphaFoldDB" id="A0AA41FH36"/>
<dbReference type="Gene3D" id="3.40.50.720">
    <property type="entry name" value="NAD(P)-binding Rossmann-like Domain"/>
    <property type="match status" value="1"/>
</dbReference>
<dbReference type="EMBL" id="WQPS01000029">
    <property type="protein sequence ID" value="MBT9811547.1"/>
    <property type="molecule type" value="Genomic_DNA"/>
</dbReference>
<dbReference type="PANTHER" id="PTHR43401:SF2">
    <property type="entry name" value="L-THREONINE 3-DEHYDROGENASE"/>
    <property type="match status" value="1"/>
</dbReference>
<dbReference type="PANTHER" id="PTHR43401">
    <property type="entry name" value="L-THREONINE 3-DEHYDROGENASE"/>
    <property type="match status" value="1"/>
</dbReference>
<dbReference type="Proteomes" id="UP000708338">
    <property type="component" value="Unassembled WGS sequence"/>
</dbReference>
<organism evidence="6 7">
    <name type="scientific">Enterocloster citroniae</name>
    <dbReference type="NCBI Taxonomy" id="358743"/>
    <lineage>
        <taxon>Bacteria</taxon>
        <taxon>Bacillati</taxon>
        <taxon>Bacillota</taxon>
        <taxon>Clostridia</taxon>
        <taxon>Lachnospirales</taxon>
        <taxon>Lachnospiraceae</taxon>
        <taxon>Enterocloster</taxon>
    </lineage>
</organism>
<dbReference type="InterPro" id="IPR013149">
    <property type="entry name" value="ADH-like_C"/>
</dbReference>
<protein>
    <submittedName>
        <fullName evidence="6">Alcohol dehydrogenase catalytic domain-containing protein</fullName>
    </submittedName>
</protein>
<dbReference type="InterPro" id="IPR036291">
    <property type="entry name" value="NAD(P)-bd_dom_sf"/>
</dbReference>
<dbReference type="InterPro" id="IPR020843">
    <property type="entry name" value="ER"/>
</dbReference>
<reference evidence="6" key="1">
    <citation type="journal article" date="2021" name="Gut Microbes">
        <title>A synthetic consortium of 100 gut commensals modulates the composition and function in a colon model of the microbiome of elderly subjects.</title>
        <authorList>
            <person name="Perez M."/>
            <person name="Ntemiri A."/>
            <person name="Tan H."/>
            <person name="Harris H.M.B."/>
            <person name="Roager H.M."/>
            <person name="Ribiere C."/>
            <person name="O'Toole P.W."/>
        </authorList>
    </citation>
    <scope>NUCLEOTIDE SEQUENCE</scope>
    <source>
        <strain evidence="6">MCC335</strain>
    </source>
</reference>
<comment type="cofactor">
    <cofactor evidence="4">
        <name>Zn(2+)</name>
        <dbReference type="ChEBI" id="CHEBI:29105"/>
    </cofactor>
</comment>
<comment type="similarity">
    <text evidence="4">Belongs to the zinc-containing alcohol dehydrogenase family.</text>
</comment>
<dbReference type="InterPro" id="IPR011032">
    <property type="entry name" value="GroES-like_sf"/>
</dbReference>
<dbReference type="InterPro" id="IPR002328">
    <property type="entry name" value="ADH_Zn_CS"/>
</dbReference>
<evidence type="ECO:0000256" key="1">
    <source>
        <dbReference type="ARBA" id="ARBA00022723"/>
    </source>
</evidence>
<name>A0AA41FH36_9FIRM</name>
<dbReference type="SUPFAM" id="SSF51735">
    <property type="entry name" value="NAD(P)-binding Rossmann-fold domains"/>
    <property type="match status" value="1"/>
</dbReference>
<dbReference type="Gene3D" id="3.90.180.10">
    <property type="entry name" value="Medium-chain alcohol dehydrogenases, catalytic domain"/>
    <property type="match status" value="1"/>
</dbReference>
<keyword evidence="2 4" id="KW-0862">Zinc</keyword>
<evidence type="ECO:0000256" key="4">
    <source>
        <dbReference type="RuleBase" id="RU361277"/>
    </source>
</evidence>
<dbReference type="GO" id="GO:0016491">
    <property type="term" value="F:oxidoreductase activity"/>
    <property type="evidence" value="ECO:0007669"/>
    <property type="project" value="UniProtKB-KW"/>
</dbReference>
<dbReference type="InterPro" id="IPR050129">
    <property type="entry name" value="Zn_alcohol_dh"/>
</dbReference>
<dbReference type="SUPFAM" id="SSF50129">
    <property type="entry name" value="GroES-like"/>
    <property type="match status" value="1"/>
</dbReference>
<dbReference type="InterPro" id="IPR013154">
    <property type="entry name" value="ADH-like_N"/>
</dbReference>
<dbReference type="Pfam" id="PF00107">
    <property type="entry name" value="ADH_zinc_N"/>
    <property type="match status" value="1"/>
</dbReference>
<gene>
    <name evidence="6" type="ORF">GPL26_18175</name>
</gene>
<evidence type="ECO:0000313" key="6">
    <source>
        <dbReference type="EMBL" id="MBT9811547.1"/>
    </source>
</evidence>
<comment type="caution">
    <text evidence="6">The sequence shown here is derived from an EMBL/GenBank/DDBJ whole genome shotgun (WGS) entry which is preliminary data.</text>
</comment>